<organism evidence="7 8">
    <name type="scientific">Candidatus Dojkabacteria bacterium</name>
    <dbReference type="NCBI Taxonomy" id="2099670"/>
    <lineage>
        <taxon>Bacteria</taxon>
        <taxon>Candidatus Dojkabacteria</taxon>
    </lineage>
</organism>
<dbReference type="PROSITE" id="PS51191">
    <property type="entry name" value="FEMABX"/>
    <property type="match status" value="1"/>
</dbReference>
<dbReference type="PANTHER" id="PTHR36174:SF1">
    <property type="entry name" value="LIPID II:GLYCINE GLYCYLTRANSFERASE"/>
    <property type="match status" value="1"/>
</dbReference>
<dbReference type="Gene3D" id="3.40.630.30">
    <property type="match status" value="2"/>
</dbReference>
<dbReference type="GO" id="GO:0008360">
    <property type="term" value="P:regulation of cell shape"/>
    <property type="evidence" value="ECO:0007669"/>
    <property type="project" value="UniProtKB-KW"/>
</dbReference>
<comment type="caution">
    <text evidence="7">The sequence shown here is derived from an EMBL/GenBank/DDBJ whole genome shotgun (WGS) entry which is preliminary data.</text>
</comment>
<proteinExistence type="inferred from homology"/>
<dbReference type="AlphaFoldDB" id="A0A952AG98"/>
<dbReference type="InterPro" id="IPR016181">
    <property type="entry name" value="Acyl_CoA_acyltransferase"/>
</dbReference>
<gene>
    <name evidence="7" type="ORF">H3C67_00945</name>
</gene>
<name>A0A952AG98_9BACT</name>
<keyword evidence="5" id="KW-0012">Acyltransferase</keyword>
<dbReference type="EMBL" id="JACFOF010000002">
    <property type="protein sequence ID" value="MBW7953332.1"/>
    <property type="molecule type" value="Genomic_DNA"/>
</dbReference>
<protein>
    <submittedName>
        <fullName evidence="7">Peptidoglycan bridge formation glycyltransferase FemA/FemB family protein</fullName>
    </submittedName>
</protein>
<dbReference type="GO" id="GO:0071555">
    <property type="term" value="P:cell wall organization"/>
    <property type="evidence" value="ECO:0007669"/>
    <property type="project" value="UniProtKB-KW"/>
</dbReference>
<dbReference type="Pfam" id="PF02388">
    <property type="entry name" value="FemAB"/>
    <property type="match status" value="2"/>
</dbReference>
<comment type="similarity">
    <text evidence="1">Belongs to the FemABX family.</text>
</comment>
<sequence length="367" mass="42478">MKELVFKQIEDKNLWNTFVDNSPWGDILQYWQWGEVKKTEGWEPLRYAIFEADKIILAAQCLIKEAGLLGKYLYIAHGPVFQSVDDLQKALPFFVEHVSRVAKRLGCFTIEIEPKLGYLIDTDKLSKNIEPFVDEKAIQIFYDAGFAYTGRNMQPKYKLLYDLEKTEQELLSQMKKNTRYNINYAQKKGVIINRYLPNSNVISKKLNEFYGLLKEMQARAAGYPIRPFSTFAALVAEFKETNAVEIFEAEYEKEVIVMNISERTKYWASSFYAGSNRKHANVKASYLLRWSSVMAAKDSGCKVYDFWGIIPGSKQHQGYSDNKLSFGGARIDHIGILALPVNQIRFLIWTKILPIRNLLYSLFRKSK</sequence>
<dbReference type="InterPro" id="IPR050644">
    <property type="entry name" value="PG_Glycine_Bridge_Synth"/>
</dbReference>
<evidence type="ECO:0000256" key="5">
    <source>
        <dbReference type="ARBA" id="ARBA00023315"/>
    </source>
</evidence>
<accession>A0A952AG98</accession>
<dbReference type="InterPro" id="IPR003447">
    <property type="entry name" value="FEMABX"/>
</dbReference>
<dbReference type="GO" id="GO:0009252">
    <property type="term" value="P:peptidoglycan biosynthetic process"/>
    <property type="evidence" value="ECO:0007669"/>
    <property type="project" value="UniProtKB-KW"/>
</dbReference>
<dbReference type="GO" id="GO:0016755">
    <property type="term" value="F:aminoacyltransferase activity"/>
    <property type="evidence" value="ECO:0007669"/>
    <property type="project" value="InterPro"/>
</dbReference>
<evidence type="ECO:0000256" key="6">
    <source>
        <dbReference type="ARBA" id="ARBA00023316"/>
    </source>
</evidence>
<evidence type="ECO:0000256" key="4">
    <source>
        <dbReference type="ARBA" id="ARBA00022984"/>
    </source>
</evidence>
<keyword evidence="2" id="KW-0808">Transferase</keyword>
<keyword evidence="6" id="KW-0961">Cell wall biogenesis/degradation</keyword>
<evidence type="ECO:0000256" key="2">
    <source>
        <dbReference type="ARBA" id="ARBA00022679"/>
    </source>
</evidence>
<evidence type="ECO:0000313" key="8">
    <source>
        <dbReference type="Proteomes" id="UP000781173"/>
    </source>
</evidence>
<dbReference type="PANTHER" id="PTHR36174">
    <property type="entry name" value="LIPID II:GLYCINE GLYCYLTRANSFERASE"/>
    <property type="match status" value="1"/>
</dbReference>
<dbReference type="Proteomes" id="UP000781173">
    <property type="component" value="Unassembled WGS sequence"/>
</dbReference>
<evidence type="ECO:0000256" key="1">
    <source>
        <dbReference type="ARBA" id="ARBA00009943"/>
    </source>
</evidence>
<dbReference type="SUPFAM" id="SSF55729">
    <property type="entry name" value="Acyl-CoA N-acyltransferases (Nat)"/>
    <property type="match status" value="2"/>
</dbReference>
<keyword evidence="3" id="KW-0133">Cell shape</keyword>
<reference evidence="7" key="1">
    <citation type="journal article" date="2022" name="ISME J.">
        <title>A general approach to explore prokaryotic protein glycosylation reveals the unique surface layer modulation of an anammox bacterium.</title>
        <authorList>
            <person name="Pabst M."/>
            <person name="Grouzdev D.S."/>
            <person name="Lawson C.E."/>
            <person name="Kleikamp H.B.C."/>
            <person name="de Ram C."/>
            <person name="Louwen R."/>
            <person name="Lin Y.M."/>
            <person name="Lucker S."/>
            <person name="van Loosdrecht M.C.M."/>
            <person name="Laureni M."/>
        </authorList>
    </citation>
    <scope>NUCLEOTIDE SEQUENCE</scope>
    <source>
        <strain evidence="7">BROCD043</strain>
    </source>
</reference>
<keyword evidence="4" id="KW-0573">Peptidoglycan synthesis</keyword>
<evidence type="ECO:0000313" key="7">
    <source>
        <dbReference type="EMBL" id="MBW7953332.1"/>
    </source>
</evidence>
<evidence type="ECO:0000256" key="3">
    <source>
        <dbReference type="ARBA" id="ARBA00022960"/>
    </source>
</evidence>